<keyword evidence="3" id="KW-1185">Reference proteome</keyword>
<feature type="chain" id="PRO_5047342029" evidence="1">
    <location>
        <begin position="23"/>
        <end position="183"/>
    </location>
</feature>
<dbReference type="EMBL" id="JBHRXK010000006">
    <property type="protein sequence ID" value="MFC3551850.1"/>
    <property type="molecule type" value="Genomic_DNA"/>
</dbReference>
<sequence>MKRKFFLVILFAAILFSRNGLAQQPDIATEIASDPVRINFPITGSILQFLYVRRNADTDPSIDVYSISPKGNALTAEYVAEIGPQGGPPNIQSVFLKDVDKNGSQELLLLVSWEIRHPGLSTSGNYYRTYVYANRPAAEGRGFLRLTDIEKKIGSGLDGTLEGKKVTFPYKDARSIRTLLDQK</sequence>
<organism evidence="2 3">
    <name type="scientific">Lysobacter cavernae</name>
    <dbReference type="NCBI Taxonomy" id="1685901"/>
    <lineage>
        <taxon>Bacteria</taxon>
        <taxon>Pseudomonadati</taxon>
        <taxon>Pseudomonadota</taxon>
        <taxon>Gammaproteobacteria</taxon>
        <taxon>Lysobacterales</taxon>
        <taxon>Lysobacteraceae</taxon>
        <taxon>Lysobacter</taxon>
    </lineage>
</organism>
<keyword evidence="1" id="KW-0732">Signal</keyword>
<evidence type="ECO:0000313" key="3">
    <source>
        <dbReference type="Proteomes" id="UP001595740"/>
    </source>
</evidence>
<accession>A0ABV7RQS2</accession>
<feature type="signal peptide" evidence="1">
    <location>
        <begin position="1"/>
        <end position="22"/>
    </location>
</feature>
<evidence type="ECO:0000256" key="1">
    <source>
        <dbReference type="SAM" id="SignalP"/>
    </source>
</evidence>
<name>A0ABV7RQS2_9GAMM</name>
<evidence type="ECO:0000313" key="2">
    <source>
        <dbReference type="EMBL" id="MFC3551850.1"/>
    </source>
</evidence>
<proteinExistence type="predicted"/>
<protein>
    <submittedName>
        <fullName evidence="2">Uncharacterized protein</fullName>
    </submittedName>
</protein>
<dbReference type="RefSeq" id="WP_386759620.1">
    <property type="nucleotide sequence ID" value="NZ_JBHRXK010000006.1"/>
</dbReference>
<reference evidence="3" key="1">
    <citation type="journal article" date="2019" name="Int. J. Syst. Evol. Microbiol.">
        <title>The Global Catalogue of Microorganisms (GCM) 10K type strain sequencing project: providing services to taxonomists for standard genome sequencing and annotation.</title>
        <authorList>
            <consortium name="The Broad Institute Genomics Platform"/>
            <consortium name="The Broad Institute Genome Sequencing Center for Infectious Disease"/>
            <person name="Wu L."/>
            <person name="Ma J."/>
        </authorList>
    </citation>
    <scope>NUCLEOTIDE SEQUENCE [LARGE SCALE GENOMIC DNA]</scope>
    <source>
        <strain evidence="3">KCTC 42875</strain>
    </source>
</reference>
<dbReference type="Proteomes" id="UP001595740">
    <property type="component" value="Unassembled WGS sequence"/>
</dbReference>
<comment type="caution">
    <text evidence="2">The sequence shown here is derived from an EMBL/GenBank/DDBJ whole genome shotgun (WGS) entry which is preliminary data.</text>
</comment>
<gene>
    <name evidence="2" type="ORF">ACFOLC_12635</name>
</gene>